<evidence type="ECO:0000256" key="3">
    <source>
        <dbReference type="PROSITE-ProRule" id="PRU00492"/>
    </source>
</evidence>
<dbReference type="AlphaFoldDB" id="G4D0X3"/>
<evidence type="ECO:0000313" key="5">
    <source>
        <dbReference type="EMBL" id="EGY80816.1"/>
    </source>
</evidence>
<evidence type="ECO:0000256" key="1">
    <source>
        <dbReference type="ARBA" id="ARBA00022741"/>
    </source>
</evidence>
<proteinExistence type="predicted"/>
<dbReference type="Pfam" id="PF03477">
    <property type="entry name" value="ATP-cone"/>
    <property type="match status" value="1"/>
</dbReference>
<evidence type="ECO:0000259" key="4">
    <source>
        <dbReference type="PROSITE" id="PS51161"/>
    </source>
</evidence>
<keyword evidence="1 3" id="KW-0547">Nucleotide-binding</keyword>
<dbReference type="PROSITE" id="PS51161">
    <property type="entry name" value="ATP_CONE"/>
    <property type="match status" value="1"/>
</dbReference>
<keyword evidence="6" id="KW-1185">Reference proteome</keyword>
<dbReference type="EC" id="1.17.4.1" evidence="5"/>
<dbReference type="Proteomes" id="UP000003422">
    <property type="component" value="Unassembled WGS sequence"/>
</dbReference>
<dbReference type="STRING" id="997350.HMPREF9129_0053"/>
<dbReference type="GO" id="GO:0005524">
    <property type="term" value="F:ATP binding"/>
    <property type="evidence" value="ECO:0007669"/>
    <property type="project" value="UniProtKB-UniRule"/>
</dbReference>
<gene>
    <name evidence="5" type="primary">nrdD</name>
    <name evidence="5" type="ORF">HMPREF9129_0053</name>
</gene>
<evidence type="ECO:0000256" key="2">
    <source>
        <dbReference type="ARBA" id="ARBA00022840"/>
    </source>
</evidence>
<reference evidence="5 6" key="1">
    <citation type="submission" date="2011-06" db="EMBL/GenBank/DDBJ databases">
        <authorList>
            <person name="Muzny D."/>
            <person name="Qin X."/>
            <person name="Deng J."/>
            <person name="Jiang H."/>
            <person name="Liu Y."/>
            <person name="Qu J."/>
            <person name="Song X.-Z."/>
            <person name="Zhang L."/>
            <person name="Thornton R."/>
            <person name="Coyle M."/>
            <person name="Francisco L."/>
            <person name="Jackson L."/>
            <person name="Javaid M."/>
            <person name="Korchina V."/>
            <person name="Kovar C."/>
            <person name="Mata R."/>
            <person name="Mathew T."/>
            <person name="Ngo R."/>
            <person name="Nguyen L."/>
            <person name="Nguyen N."/>
            <person name="Okwuonu G."/>
            <person name="Ongeri F."/>
            <person name="Pham C."/>
            <person name="Simmons D."/>
            <person name="Wilczek-Boney K."/>
            <person name="Hale W."/>
            <person name="Jakkamsetti A."/>
            <person name="Pham P."/>
            <person name="Ruth R."/>
            <person name="San Lucas F."/>
            <person name="Warren J."/>
            <person name="Zhang J."/>
            <person name="Zhao Z."/>
            <person name="Zhou C."/>
            <person name="Zhu D."/>
            <person name="Lee S."/>
            <person name="Bess C."/>
            <person name="Blankenburg K."/>
            <person name="Forbes L."/>
            <person name="Fu Q."/>
            <person name="Gubbala S."/>
            <person name="Hirani K."/>
            <person name="Jayaseelan J.C."/>
            <person name="Lara F."/>
            <person name="Munidasa M."/>
            <person name="Palculict T."/>
            <person name="Patil S."/>
            <person name="Pu L.-L."/>
            <person name="Saada N."/>
            <person name="Tang L."/>
            <person name="Weissenberger G."/>
            <person name="Zhu Y."/>
            <person name="Hemphill L."/>
            <person name="Shang Y."/>
            <person name="Youmans B."/>
            <person name="Ayvaz T."/>
            <person name="Ross M."/>
            <person name="Santibanez J."/>
            <person name="Aqrawi P."/>
            <person name="Gross S."/>
            <person name="Joshi V."/>
            <person name="Fowler G."/>
            <person name="Nazareth L."/>
            <person name="Reid J."/>
            <person name="Worley K."/>
            <person name="Petrosino J."/>
            <person name="Highlander S."/>
            <person name="Gibbs R."/>
        </authorList>
    </citation>
    <scope>NUCLEOTIDE SEQUENCE [LARGE SCALE GENOMIC DNA]</scope>
    <source>
        <strain evidence="5 6">ATCC 29427</strain>
    </source>
</reference>
<keyword evidence="2 3" id="KW-0067">ATP-binding</keyword>
<dbReference type="HOGENOM" id="CLU_3156060_0_0_9"/>
<dbReference type="EMBL" id="AGBB01000003">
    <property type="protein sequence ID" value="EGY80816.1"/>
    <property type="molecule type" value="Genomic_DNA"/>
</dbReference>
<dbReference type="InterPro" id="IPR005144">
    <property type="entry name" value="ATP-cone_dom"/>
</dbReference>
<dbReference type="GO" id="GO:0004748">
    <property type="term" value="F:ribonucleoside-diphosphate reductase activity, thioredoxin disulfide as acceptor"/>
    <property type="evidence" value="ECO:0007669"/>
    <property type="project" value="UniProtKB-EC"/>
</dbReference>
<sequence>MIIIKRSGKTVEFDVQKIKRAIEKAFISVSKPYKEDILEQMAVDVQKR</sequence>
<comment type="caution">
    <text evidence="5">The sequence shown here is derived from an EMBL/GenBank/DDBJ whole genome shotgun (WGS) entry which is preliminary data.</text>
</comment>
<evidence type="ECO:0000313" key="6">
    <source>
        <dbReference type="Proteomes" id="UP000003422"/>
    </source>
</evidence>
<feature type="domain" description="ATP-cone" evidence="4">
    <location>
        <begin position="1"/>
        <end position="48"/>
    </location>
</feature>
<accession>G4D0X3</accession>
<name>G4D0X3_9FIRM</name>
<protein>
    <submittedName>
        <fullName evidence="5">Ribonucleoside-diphosphate reductase</fullName>
        <ecNumber evidence="5">1.17.4.1</ecNumber>
    </submittedName>
</protein>
<organism evidence="5 6">
    <name type="scientific">Peptoniphilus indolicus ATCC 29427</name>
    <dbReference type="NCBI Taxonomy" id="997350"/>
    <lineage>
        <taxon>Bacteria</taxon>
        <taxon>Bacillati</taxon>
        <taxon>Bacillota</taxon>
        <taxon>Tissierellia</taxon>
        <taxon>Tissierellales</taxon>
        <taxon>Peptoniphilaceae</taxon>
        <taxon>Peptoniphilus</taxon>
    </lineage>
</organism>
<dbReference type="PATRIC" id="fig|997350.3.peg.52"/>
<keyword evidence="5" id="KW-0560">Oxidoreductase</keyword>